<dbReference type="AlphaFoldDB" id="A0AAW6RRH7"/>
<evidence type="ECO:0000313" key="2">
    <source>
        <dbReference type="Proteomes" id="UP001237156"/>
    </source>
</evidence>
<proteinExistence type="predicted"/>
<comment type="caution">
    <text evidence="1">The sequence shown here is derived from an EMBL/GenBank/DDBJ whole genome shotgun (WGS) entry which is preliminary data.</text>
</comment>
<protein>
    <submittedName>
        <fullName evidence="1">Uncharacterized protein</fullName>
    </submittedName>
</protein>
<sequence length="130" mass="14272">MRFLVSGAIFESRSFYSGKSAGSMIFKHLFSCISGSRRMIQAMQPLNGLAIGDFVFAAVLVNVMPAMNEGGAQRASISCHKVLLHGRRGQGVLQRNLENGGRWAMTRVAQRIQPGRHALNQPARRFPAQS</sequence>
<reference evidence="1 2" key="1">
    <citation type="submission" date="2023-04" db="EMBL/GenBank/DDBJ databases">
        <title>Ottowia paracancer sp. nov., isolated from human stomach.</title>
        <authorList>
            <person name="Song Y."/>
        </authorList>
    </citation>
    <scope>NUCLEOTIDE SEQUENCE [LARGE SCALE GENOMIC DNA]</scope>
    <source>
        <strain evidence="1 2">10c7w1</strain>
    </source>
</reference>
<accession>A0AAW6RRH7</accession>
<dbReference type="Proteomes" id="UP001237156">
    <property type="component" value="Unassembled WGS sequence"/>
</dbReference>
<evidence type="ECO:0000313" key="1">
    <source>
        <dbReference type="EMBL" id="MDG9700420.1"/>
    </source>
</evidence>
<organism evidence="1 2">
    <name type="scientific">Ottowia cancrivicina</name>
    <dbReference type="NCBI Taxonomy" id="3040346"/>
    <lineage>
        <taxon>Bacteria</taxon>
        <taxon>Pseudomonadati</taxon>
        <taxon>Pseudomonadota</taxon>
        <taxon>Betaproteobacteria</taxon>
        <taxon>Burkholderiales</taxon>
        <taxon>Comamonadaceae</taxon>
        <taxon>Ottowia</taxon>
    </lineage>
</organism>
<name>A0AAW6RRH7_9BURK</name>
<keyword evidence="2" id="KW-1185">Reference proteome</keyword>
<dbReference type="EMBL" id="JARVII010000035">
    <property type="protein sequence ID" value="MDG9700420.1"/>
    <property type="molecule type" value="Genomic_DNA"/>
</dbReference>
<gene>
    <name evidence="1" type="ORF">QB898_11985</name>
</gene>